<dbReference type="GO" id="GO:0000976">
    <property type="term" value="F:transcription cis-regulatory region binding"/>
    <property type="evidence" value="ECO:0007669"/>
    <property type="project" value="TreeGrafter"/>
</dbReference>
<organism evidence="6 7">
    <name type="scientific">Candidatus Erysipelatoclostridium merdavium</name>
    <dbReference type="NCBI Taxonomy" id="2838566"/>
    <lineage>
        <taxon>Bacteria</taxon>
        <taxon>Bacillati</taxon>
        <taxon>Bacillota</taxon>
        <taxon>Erysipelotrichia</taxon>
        <taxon>Erysipelotrichales</taxon>
        <taxon>Erysipelotrichales incertae sedis</taxon>
    </lineage>
</organism>
<dbReference type="FunFam" id="1.10.10.10:FF:000001">
    <property type="entry name" value="LysR family transcriptional regulator"/>
    <property type="match status" value="1"/>
</dbReference>
<name>A0A9D2BLT9_9FIRM</name>
<dbReference type="GO" id="GO:0003700">
    <property type="term" value="F:DNA-binding transcription factor activity"/>
    <property type="evidence" value="ECO:0007669"/>
    <property type="project" value="InterPro"/>
</dbReference>
<comment type="caution">
    <text evidence="6">The sequence shown here is derived from an EMBL/GenBank/DDBJ whole genome shotgun (WGS) entry which is preliminary data.</text>
</comment>
<dbReference type="InterPro" id="IPR036388">
    <property type="entry name" value="WH-like_DNA-bd_sf"/>
</dbReference>
<dbReference type="PROSITE" id="PS50931">
    <property type="entry name" value="HTH_LYSR"/>
    <property type="match status" value="1"/>
</dbReference>
<dbReference type="Proteomes" id="UP000886724">
    <property type="component" value="Unassembled WGS sequence"/>
</dbReference>
<evidence type="ECO:0000256" key="2">
    <source>
        <dbReference type="ARBA" id="ARBA00023015"/>
    </source>
</evidence>
<keyword evidence="2" id="KW-0805">Transcription regulation</keyword>
<dbReference type="Gene3D" id="1.10.10.10">
    <property type="entry name" value="Winged helix-like DNA-binding domain superfamily/Winged helix DNA-binding domain"/>
    <property type="match status" value="1"/>
</dbReference>
<dbReference type="PRINTS" id="PR00039">
    <property type="entry name" value="HTHLYSR"/>
</dbReference>
<dbReference type="PANTHER" id="PTHR30126:SF40">
    <property type="entry name" value="HTH-TYPE TRANSCRIPTIONAL REGULATOR GLTR"/>
    <property type="match status" value="1"/>
</dbReference>
<reference evidence="6" key="2">
    <citation type="submission" date="2021-04" db="EMBL/GenBank/DDBJ databases">
        <authorList>
            <person name="Gilroy R."/>
        </authorList>
    </citation>
    <scope>NUCLEOTIDE SEQUENCE</scope>
    <source>
        <strain evidence="6">ChiGjej1B1-14440</strain>
    </source>
</reference>
<dbReference type="Pfam" id="PF03466">
    <property type="entry name" value="LysR_substrate"/>
    <property type="match status" value="1"/>
</dbReference>
<dbReference type="SUPFAM" id="SSF53850">
    <property type="entry name" value="Periplasmic binding protein-like II"/>
    <property type="match status" value="1"/>
</dbReference>
<dbReference type="EMBL" id="DXET01000129">
    <property type="protein sequence ID" value="HIX81445.1"/>
    <property type="molecule type" value="Genomic_DNA"/>
</dbReference>
<dbReference type="AlphaFoldDB" id="A0A9D2BLT9"/>
<sequence>MFKQYIYYFISVVEQGNFSAAAKKHYLSQSAISQQITKLEHELGFKLFDRQNYVPILTKEGEQYYKLCKQLDDYYQKEYKKITEMTLKKENKIIIGITSSFEKSFIPIVINRFKKQYQVSFDVKVVTLQDCIKQLKDGTIDVGFGLVNDFRYVPNLNYYNILSSHVCVVTSLNHRLSQNKLISINDIKDEPIVVLSKKVGNHFYEDFMNAFEPDGIRPNIVKEVDNQNDFILAIQLEEGIGFSAFEVISENDNVKAIPLENSHHHADYTVGYYRNNPKELVPLFVNEVLKTISKTYSLYNFLRTFLLK</sequence>
<dbReference type="Gene3D" id="3.40.190.10">
    <property type="entry name" value="Periplasmic binding protein-like II"/>
    <property type="match status" value="2"/>
</dbReference>
<dbReference type="Pfam" id="PF00126">
    <property type="entry name" value="HTH_1"/>
    <property type="match status" value="1"/>
</dbReference>
<evidence type="ECO:0000256" key="1">
    <source>
        <dbReference type="ARBA" id="ARBA00009437"/>
    </source>
</evidence>
<dbReference type="InterPro" id="IPR000847">
    <property type="entry name" value="LysR_HTH_N"/>
</dbReference>
<feature type="domain" description="HTH lysR-type" evidence="5">
    <location>
        <begin position="1"/>
        <end position="58"/>
    </location>
</feature>
<evidence type="ECO:0000259" key="5">
    <source>
        <dbReference type="PROSITE" id="PS50931"/>
    </source>
</evidence>
<gene>
    <name evidence="6" type="ORF">H9980_05670</name>
</gene>
<accession>A0A9D2BLT9</accession>
<proteinExistence type="inferred from homology"/>
<dbReference type="InterPro" id="IPR036390">
    <property type="entry name" value="WH_DNA-bd_sf"/>
</dbReference>
<dbReference type="CDD" id="cd05466">
    <property type="entry name" value="PBP2_LTTR_substrate"/>
    <property type="match status" value="1"/>
</dbReference>
<protein>
    <submittedName>
        <fullName evidence="6">LysR family transcriptional regulator</fullName>
    </submittedName>
</protein>
<evidence type="ECO:0000256" key="3">
    <source>
        <dbReference type="ARBA" id="ARBA00023125"/>
    </source>
</evidence>
<keyword evidence="3" id="KW-0238">DNA-binding</keyword>
<evidence type="ECO:0000313" key="7">
    <source>
        <dbReference type="Proteomes" id="UP000886724"/>
    </source>
</evidence>
<dbReference type="InterPro" id="IPR005119">
    <property type="entry name" value="LysR_subst-bd"/>
</dbReference>
<dbReference type="PANTHER" id="PTHR30126">
    <property type="entry name" value="HTH-TYPE TRANSCRIPTIONAL REGULATOR"/>
    <property type="match status" value="1"/>
</dbReference>
<keyword evidence="4" id="KW-0804">Transcription</keyword>
<evidence type="ECO:0000256" key="4">
    <source>
        <dbReference type="ARBA" id="ARBA00023163"/>
    </source>
</evidence>
<dbReference type="SUPFAM" id="SSF46785">
    <property type="entry name" value="Winged helix' DNA-binding domain"/>
    <property type="match status" value="1"/>
</dbReference>
<reference evidence="6" key="1">
    <citation type="journal article" date="2021" name="PeerJ">
        <title>Extensive microbial diversity within the chicken gut microbiome revealed by metagenomics and culture.</title>
        <authorList>
            <person name="Gilroy R."/>
            <person name="Ravi A."/>
            <person name="Getino M."/>
            <person name="Pursley I."/>
            <person name="Horton D.L."/>
            <person name="Alikhan N.F."/>
            <person name="Baker D."/>
            <person name="Gharbi K."/>
            <person name="Hall N."/>
            <person name="Watson M."/>
            <person name="Adriaenssens E.M."/>
            <person name="Foster-Nyarko E."/>
            <person name="Jarju S."/>
            <person name="Secka A."/>
            <person name="Antonio M."/>
            <person name="Oren A."/>
            <person name="Chaudhuri R.R."/>
            <person name="La Ragione R."/>
            <person name="Hildebrand F."/>
            <person name="Pallen M.J."/>
        </authorList>
    </citation>
    <scope>NUCLEOTIDE SEQUENCE</scope>
    <source>
        <strain evidence="6">ChiGjej1B1-14440</strain>
    </source>
</reference>
<evidence type="ECO:0000313" key="6">
    <source>
        <dbReference type="EMBL" id="HIX81445.1"/>
    </source>
</evidence>
<comment type="similarity">
    <text evidence="1">Belongs to the LysR transcriptional regulatory family.</text>
</comment>